<dbReference type="PATRIC" id="fig|280505.15.peg.665"/>
<gene>
    <name evidence="1" type="ORF">LBBP_00684</name>
</gene>
<accession>A0A0S2IMX2</accession>
<organism evidence="1">
    <name type="scientific">Leptospira borgpetersenii serovar Ballum</name>
    <dbReference type="NCBI Taxonomy" id="280505"/>
    <lineage>
        <taxon>Bacteria</taxon>
        <taxon>Pseudomonadati</taxon>
        <taxon>Spirochaetota</taxon>
        <taxon>Spirochaetia</taxon>
        <taxon>Leptospirales</taxon>
        <taxon>Leptospiraceae</taxon>
        <taxon>Leptospira</taxon>
    </lineage>
</organism>
<reference evidence="1 2" key="1">
    <citation type="journal article" date="2015" name="PLoS Negl. Trop. Dis.">
        <title>Distribution of Plasmids in Distinct Leptospira Pathogenic Species.</title>
        <authorList>
            <person name="Wang Y."/>
            <person name="Zhuang X."/>
            <person name="Zhong Y."/>
            <person name="Zhang C."/>
            <person name="Zhang Y."/>
            <person name="Zeng L."/>
            <person name="Zhu Y."/>
            <person name="He P."/>
            <person name="Dong K."/>
            <person name="Pal U."/>
            <person name="Guo X."/>
            <person name="Qin J."/>
        </authorList>
    </citation>
    <scope>NUCLEOTIDE SEQUENCE [LARGE SCALE GENOMIC DNA]</scope>
    <source>
        <strain evidence="1 2">56604</strain>
    </source>
</reference>
<sequence>MLSCFVVHARITLVFQIQKGHHFVYIKVNLKKIDSSTFEPIPNFASSF</sequence>
<proteinExistence type="predicted"/>
<dbReference type="EMBL" id="CP012029">
    <property type="protein sequence ID" value="ALO25020.1"/>
    <property type="molecule type" value="Genomic_DNA"/>
</dbReference>
<dbReference type="Proteomes" id="UP000058857">
    <property type="component" value="Chromosome 1"/>
</dbReference>
<dbReference type="AlphaFoldDB" id="A0A0S2IMX2"/>
<evidence type="ECO:0000313" key="1">
    <source>
        <dbReference type="EMBL" id="ALO25020.1"/>
    </source>
</evidence>
<protein>
    <submittedName>
        <fullName evidence="1">Uncharacterized protein</fullName>
    </submittedName>
</protein>
<name>A0A0S2IMX2_LEPBO</name>
<evidence type="ECO:0000313" key="2">
    <source>
        <dbReference type="Proteomes" id="UP000058857"/>
    </source>
</evidence>